<dbReference type="KEGG" id="fmg:HYN48_09475"/>
<accession>A0A2S0RF90</accession>
<evidence type="ECO:0000313" key="2">
    <source>
        <dbReference type="Proteomes" id="UP000244193"/>
    </source>
</evidence>
<sequence length="117" mass="13274">MSDKTVGKKPGIPMKIEIITNDNKGLKSELTPLYNLVKRNEENFLHREPRLKEFIVELRNSALLALRANRGNSSKYILSDDGQSIKLIITSLSQPDVDTICQLASKEIENIKHELDE</sequence>
<keyword evidence="2" id="KW-1185">Reference proteome</keyword>
<proteinExistence type="predicted"/>
<dbReference type="AlphaFoldDB" id="A0A2S0RF90"/>
<protein>
    <submittedName>
        <fullName evidence="1">Uncharacterized protein</fullName>
    </submittedName>
</protein>
<dbReference type="EMBL" id="CP028811">
    <property type="protein sequence ID" value="AWA30295.1"/>
    <property type="molecule type" value="Genomic_DNA"/>
</dbReference>
<name>A0A2S0RF90_9FLAO</name>
<evidence type="ECO:0000313" key="1">
    <source>
        <dbReference type="EMBL" id="AWA30295.1"/>
    </source>
</evidence>
<dbReference type="Proteomes" id="UP000244193">
    <property type="component" value="Chromosome"/>
</dbReference>
<gene>
    <name evidence="1" type="ORF">HYN48_09475</name>
</gene>
<reference evidence="1 2" key="1">
    <citation type="submission" date="2018-04" db="EMBL/GenBank/DDBJ databases">
        <title>Genome sequencing of Flavobacterium sp. HYN0048.</title>
        <authorList>
            <person name="Yi H."/>
            <person name="Baek C."/>
        </authorList>
    </citation>
    <scope>NUCLEOTIDE SEQUENCE [LARGE SCALE GENOMIC DNA]</scope>
    <source>
        <strain evidence="1 2">HYN0048</strain>
    </source>
</reference>
<organism evidence="1 2">
    <name type="scientific">Flavobacterium magnum</name>
    <dbReference type="NCBI Taxonomy" id="2162713"/>
    <lineage>
        <taxon>Bacteria</taxon>
        <taxon>Pseudomonadati</taxon>
        <taxon>Bacteroidota</taxon>
        <taxon>Flavobacteriia</taxon>
        <taxon>Flavobacteriales</taxon>
        <taxon>Flavobacteriaceae</taxon>
        <taxon>Flavobacterium</taxon>
    </lineage>
</organism>